<dbReference type="AlphaFoldDB" id="A0A4Z1HN94"/>
<name>A0A4Z1HN94_9HELO</name>
<protein>
    <submittedName>
        <fullName evidence="2">Uncharacterized protein</fullName>
    </submittedName>
</protein>
<gene>
    <name evidence="2" type="ORF">BOTNAR_0589g00050</name>
</gene>
<organism evidence="2 3">
    <name type="scientific">Botryotinia narcissicola</name>
    <dbReference type="NCBI Taxonomy" id="278944"/>
    <lineage>
        <taxon>Eukaryota</taxon>
        <taxon>Fungi</taxon>
        <taxon>Dikarya</taxon>
        <taxon>Ascomycota</taxon>
        <taxon>Pezizomycotina</taxon>
        <taxon>Leotiomycetes</taxon>
        <taxon>Helotiales</taxon>
        <taxon>Sclerotiniaceae</taxon>
        <taxon>Botryotinia</taxon>
    </lineage>
</organism>
<comment type="caution">
    <text evidence="2">The sequence shown here is derived from an EMBL/GenBank/DDBJ whole genome shotgun (WGS) entry which is preliminary data.</text>
</comment>
<sequence length="86" mass="9698">MAITLQDECVAGRIVVAIYLLVLREASIDDRVVRRSCSTCGHLFALPSNIRNAMTTPKAARISRGSQPHLYDNHQLSWDETEEQEE</sequence>
<evidence type="ECO:0000256" key="1">
    <source>
        <dbReference type="SAM" id="MobiDB-lite"/>
    </source>
</evidence>
<evidence type="ECO:0000313" key="3">
    <source>
        <dbReference type="Proteomes" id="UP000297452"/>
    </source>
</evidence>
<dbReference type="EMBL" id="PQXJ01000589">
    <property type="protein sequence ID" value="TGO46407.1"/>
    <property type="molecule type" value="Genomic_DNA"/>
</dbReference>
<keyword evidence="3" id="KW-1185">Reference proteome</keyword>
<evidence type="ECO:0000313" key="2">
    <source>
        <dbReference type="EMBL" id="TGO46407.1"/>
    </source>
</evidence>
<feature type="region of interest" description="Disordered" evidence="1">
    <location>
        <begin position="59"/>
        <end position="86"/>
    </location>
</feature>
<accession>A0A4Z1HN94</accession>
<dbReference type="Proteomes" id="UP000297452">
    <property type="component" value="Unassembled WGS sequence"/>
</dbReference>
<reference evidence="2 3" key="1">
    <citation type="submission" date="2017-12" db="EMBL/GenBank/DDBJ databases">
        <title>Comparative genomics of Botrytis spp.</title>
        <authorList>
            <person name="Valero-Jimenez C.A."/>
            <person name="Tapia P."/>
            <person name="Veloso J."/>
            <person name="Silva-Moreno E."/>
            <person name="Staats M."/>
            <person name="Valdes J.H."/>
            <person name="Van Kan J.A.L."/>
        </authorList>
    </citation>
    <scope>NUCLEOTIDE SEQUENCE [LARGE SCALE GENOMIC DNA]</scope>
    <source>
        <strain evidence="2 3">MUCL2120</strain>
    </source>
</reference>
<proteinExistence type="predicted"/>